<dbReference type="InterPro" id="IPR011448">
    <property type="entry name" value="DUF1554"/>
</dbReference>
<evidence type="ECO:0000313" key="3">
    <source>
        <dbReference type="Proteomes" id="UP000265798"/>
    </source>
</evidence>
<organism evidence="2 3">
    <name type="scientific">Leptospira stimsonii</name>
    <dbReference type="NCBI Taxonomy" id="2202203"/>
    <lineage>
        <taxon>Bacteria</taxon>
        <taxon>Pseudomonadati</taxon>
        <taxon>Spirochaetota</taxon>
        <taxon>Spirochaetia</taxon>
        <taxon>Leptospirales</taxon>
        <taxon>Leptospiraceae</taxon>
        <taxon>Leptospira</taxon>
    </lineage>
</organism>
<dbReference type="Pfam" id="PF07588">
    <property type="entry name" value="DUF1554"/>
    <property type="match status" value="1"/>
</dbReference>
<dbReference type="InterPro" id="IPR016187">
    <property type="entry name" value="CTDL_fold"/>
</dbReference>
<sequence length="227" mass="24251">MKTILKKLLILSFVFLNVLCSGKDKNDNSDLLSLLLFKQSTESASSPDNRGFRYLFVTADAHNGNFGGISGADTFCRIQTPNGLGTTGNFKALLVTGNAGAGNTRIASLNADANFNGLGDGQVDWVLRADTEYRSANGTTIVFRTNSRRLFDFNPANSLQNSFTTTGGTGIWTALNPDWSAAPSCTNWTVDAGGQGEVGLPTEKDVQSIHIGTINCNTTARILCVEQ</sequence>
<dbReference type="Proteomes" id="UP000265798">
    <property type="component" value="Unassembled WGS sequence"/>
</dbReference>
<name>A0A396YVG2_9LEPT</name>
<dbReference type="SUPFAM" id="SSF56436">
    <property type="entry name" value="C-type lectin-like"/>
    <property type="match status" value="1"/>
</dbReference>
<feature type="domain" description="DUF1554" evidence="1">
    <location>
        <begin position="61"/>
        <end position="199"/>
    </location>
</feature>
<evidence type="ECO:0000313" key="2">
    <source>
        <dbReference type="EMBL" id="RHX87201.1"/>
    </source>
</evidence>
<reference evidence="3" key="1">
    <citation type="submission" date="2018-05" db="EMBL/GenBank/DDBJ databases">
        <title>Leptospira yasudae sp. nov. and Leptospira stimsonii sp. nov., two pathogenic species of the genus Leptospira isolated from environmental sources.</title>
        <authorList>
            <person name="Casanovas-Massana A."/>
            <person name="Hamond C."/>
            <person name="Santos L.A."/>
            <person name="Hacker K.P."/>
            <person name="Balassiano I."/>
            <person name="Medeiros M.A."/>
            <person name="Reis M.G."/>
            <person name="Ko A.I."/>
            <person name="Wunder E.A."/>
        </authorList>
    </citation>
    <scope>NUCLEOTIDE SEQUENCE [LARGE SCALE GENOMIC DNA]</scope>
    <source>
        <strain evidence="3">Yale</strain>
    </source>
</reference>
<dbReference type="AlphaFoldDB" id="A0A396YVG2"/>
<gene>
    <name evidence="2" type="ORF">DLM75_16975</name>
</gene>
<accession>A0A396YVG2</accession>
<comment type="caution">
    <text evidence="2">The sequence shown here is derived from an EMBL/GenBank/DDBJ whole genome shotgun (WGS) entry which is preliminary data.</text>
</comment>
<proteinExistence type="predicted"/>
<dbReference type="Gene3D" id="3.10.100.10">
    <property type="entry name" value="Mannose-Binding Protein A, subunit A"/>
    <property type="match status" value="1"/>
</dbReference>
<dbReference type="InterPro" id="IPR016186">
    <property type="entry name" value="C-type_lectin-like/link_sf"/>
</dbReference>
<protein>
    <recommendedName>
        <fullName evidence="1">DUF1554 domain-containing protein</fullName>
    </recommendedName>
</protein>
<evidence type="ECO:0000259" key="1">
    <source>
        <dbReference type="Pfam" id="PF07588"/>
    </source>
</evidence>
<dbReference type="EMBL" id="QHCT01000005">
    <property type="protein sequence ID" value="RHX87201.1"/>
    <property type="molecule type" value="Genomic_DNA"/>
</dbReference>